<keyword evidence="4" id="KW-1185">Reference proteome</keyword>
<dbReference type="EMBL" id="CP077062">
    <property type="protein sequence ID" value="QWZ08160.1"/>
    <property type="molecule type" value="Genomic_DNA"/>
</dbReference>
<keyword evidence="1" id="KW-0808">Transferase</keyword>
<reference evidence="3" key="1">
    <citation type="submission" date="2021-06" db="EMBL/GenBank/DDBJ databases">
        <title>Complete genome sequence of Nocardioides sp. G188.</title>
        <authorList>
            <person name="Im W.-T."/>
        </authorList>
    </citation>
    <scope>NUCLEOTIDE SEQUENCE</scope>
    <source>
        <strain evidence="3">G188</strain>
    </source>
</reference>
<protein>
    <submittedName>
        <fullName evidence="3">2-C-methyl-D-erythritol 4-phosphate cytidylyltransferase</fullName>
    </submittedName>
</protein>
<dbReference type="PANTHER" id="PTHR43015">
    <property type="entry name" value="D-RIBITOL-5-PHOSPHATE CYTIDYLYLTRANSFERASE"/>
    <property type="match status" value="1"/>
</dbReference>
<accession>A0A975SZA3</accession>
<dbReference type="Pfam" id="PF01128">
    <property type="entry name" value="IspD"/>
    <property type="match status" value="1"/>
</dbReference>
<dbReference type="AlphaFoldDB" id="A0A975SZA3"/>
<sequence length="231" mass="24009">MSAPPAPRVAVVLVAAGSGSRVGGGTNKVLLPLLGVPVLAWSLRTAASLEYVDQVVVVAREADLAAVHALVERHLPVGREAAVVTGGPTRHASEWRGLSVLRPRIEAGDVDVVAVHDGARPLADAELFGAVCRAAHEHGGALPVRPQPGLVTADGRRHVTGLVGVQTPQAFRAGPLLEAYRRAEDDGFTGTDTASCVATYTDLPVRAVPGTATNLKVTFAEDLALAERLLR</sequence>
<evidence type="ECO:0000313" key="3">
    <source>
        <dbReference type="EMBL" id="QWZ08160.1"/>
    </source>
</evidence>
<keyword evidence="2 3" id="KW-0548">Nucleotidyltransferase</keyword>
<proteinExistence type="predicted"/>
<gene>
    <name evidence="3" type="ORF">KRR39_22955</name>
</gene>
<dbReference type="Proteomes" id="UP000683575">
    <property type="component" value="Chromosome"/>
</dbReference>
<dbReference type="KEGG" id="nps:KRR39_22955"/>
<dbReference type="RefSeq" id="WP_216939669.1">
    <property type="nucleotide sequence ID" value="NZ_CP077062.1"/>
</dbReference>
<organism evidence="3 4">
    <name type="scientific">Nocardioides panacis</name>
    <dbReference type="NCBI Taxonomy" id="2849501"/>
    <lineage>
        <taxon>Bacteria</taxon>
        <taxon>Bacillati</taxon>
        <taxon>Actinomycetota</taxon>
        <taxon>Actinomycetes</taxon>
        <taxon>Propionibacteriales</taxon>
        <taxon>Nocardioidaceae</taxon>
        <taxon>Nocardioides</taxon>
    </lineage>
</organism>
<dbReference type="GO" id="GO:0070567">
    <property type="term" value="F:cytidylyltransferase activity"/>
    <property type="evidence" value="ECO:0007669"/>
    <property type="project" value="InterPro"/>
</dbReference>
<dbReference type="PANTHER" id="PTHR43015:SF1">
    <property type="entry name" value="D-RIBITOL-5-PHOSPHATE CYTIDYLYLTRANSFERASE"/>
    <property type="match status" value="1"/>
</dbReference>
<dbReference type="GO" id="GO:0005829">
    <property type="term" value="C:cytosol"/>
    <property type="evidence" value="ECO:0007669"/>
    <property type="project" value="TreeGrafter"/>
</dbReference>
<dbReference type="InterPro" id="IPR034683">
    <property type="entry name" value="IspD/TarI"/>
</dbReference>
<evidence type="ECO:0000313" key="4">
    <source>
        <dbReference type="Proteomes" id="UP000683575"/>
    </source>
</evidence>
<evidence type="ECO:0000256" key="1">
    <source>
        <dbReference type="ARBA" id="ARBA00022679"/>
    </source>
</evidence>
<name>A0A975SZA3_9ACTN</name>
<evidence type="ECO:0000256" key="2">
    <source>
        <dbReference type="ARBA" id="ARBA00022695"/>
    </source>
</evidence>